<evidence type="ECO:0000313" key="1">
    <source>
        <dbReference type="EMBL" id="SFU81998.1"/>
    </source>
</evidence>
<reference evidence="2" key="1">
    <citation type="submission" date="2016-10" db="EMBL/GenBank/DDBJ databases">
        <authorList>
            <person name="Varghese N."/>
            <person name="Submissions S."/>
        </authorList>
    </citation>
    <scope>NUCLEOTIDE SEQUENCE [LARGE SCALE GENOMIC DNA]</scope>
    <source>
        <strain evidence="2">CGMCC 1.11014</strain>
    </source>
</reference>
<keyword evidence="2" id="KW-1185">Reference proteome</keyword>
<protein>
    <submittedName>
        <fullName evidence="1">Uncharacterized protein</fullName>
    </submittedName>
</protein>
<gene>
    <name evidence="1" type="ORF">SAMN05216552_1010193</name>
</gene>
<dbReference type="Proteomes" id="UP000199391">
    <property type="component" value="Unassembled WGS sequence"/>
</dbReference>
<proteinExistence type="predicted"/>
<dbReference type="EMBL" id="FPBO01000010">
    <property type="protein sequence ID" value="SFU81998.1"/>
    <property type="molecule type" value="Genomic_DNA"/>
</dbReference>
<dbReference type="STRING" id="1035707.SAMN05216552_1010193"/>
<accession>A0A1I7JA19</accession>
<dbReference type="AlphaFoldDB" id="A0A1I7JA19"/>
<dbReference type="OrthoDB" id="227157at2"/>
<evidence type="ECO:0000313" key="2">
    <source>
        <dbReference type="Proteomes" id="UP000199391"/>
    </source>
</evidence>
<sequence>MLDAIEPIVMRRNRFKCDHGWDIDLDDGASNYVIKENLMNSILVDPEGVEQINQKVLCISEFCELIVQEQPAKLRAQSRAMLLCTGRSGVSAVGL</sequence>
<dbReference type="RefSeq" id="WP_093556020.1">
    <property type="nucleotide sequence ID" value="NZ_FPBO01000010.1"/>
</dbReference>
<organism evidence="1 2">
    <name type="scientific">Pseudoduganella namucuonensis</name>
    <dbReference type="NCBI Taxonomy" id="1035707"/>
    <lineage>
        <taxon>Bacteria</taxon>
        <taxon>Pseudomonadati</taxon>
        <taxon>Pseudomonadota</taxon>
        <taxon>Betaproteobacteria</taxon>
        <taxon>Burkholderiales</taxon>
        <taxon>Oxalobacteraceae</taxon>
        <taxon>Telluria group</taxon>
        <taxon>Pseudoduganella</taxon>
    </lineage>
</organism>
<name>A0A1I7JA19_9BURK</name>